<dbReference type="InterPro" id="IPR029787">
    <property type="entry name" value="Nucleotide_cyclase"/>
</dbReference>
<organism evidence="3 4">
    <name type="scientific">Tomitella cavernea</name>
    <dbReference type="NCBI Taxonomy" id="1387982"/>
    <lineage>
        <taxon>Bacteria</taxon>
        <taxon>Bacillati</taxon>
        <taxon>Actinomycetota</taxon>
        <taxon>Actinomycetes</taxon>
        <taxon>Mycobacteriales</taxon>
        <taxon>Tomitella</taxon>
    </lineage>
</organism>
<feature type="domain" description="GGDEF" evidence="2">
    <location>
        <begin position="207"/>
        <end position="340"/>
    </location>
</feature>
<dbReference type="Pfam" id="PF00563">
    <property type="entry name" value="EAL"/>
    <property type="match status" value="1"/>
</dbReference>
<dbReference type="Pfam" id="PF00990">
    <property type="entry name" value="GGDEF"/>
    <property type="match status" value="1"/>
</dbReference>
<dbReference type="Gene3D" id="3.20.20.450">
    <property type="entry name" value="EAL domain"/>
    <property type="match status" value="1"/>
</dbReference>
<reference evidence="4" key="1">
    <citation type="journal article" date="2019" name="Int. J. Syst. Evol. Microbiol.">
        <title>The Global Catalogue of Microorganisms (GCM) 10K type strain sequencing project: providing services to taxonomists for standard genome sequencing and annotation.</title>
        <authorList>
            <consortium name="The Broad Institute Genomics Platform"/>
            <consortium name="The Broad Institute Genome Sequencing Center for Infectious Disease"/>
            <person name="Wu L."/>
            <person name="Ma J."/>
        </authorList>
    </citation>
    <scope>NUCLEOTIDE SEQUENCE [LARGE SCALE GENOMIC DNA]</scope>
    <source>
        <strain evidence="4">JCM 18542</strain>
    </source>
</reference>
<dbReference type="SUPFAM" id="SSF55781">
    <property type="entry name" value="GAF domain-like"/>
    <property type="match status" value="1"/>
</dbReference>
<evidence type="ECO:0000259" key="1">
    <source>
        <dbReference type="PROSITE" id="PS50883"/>
    </source>
</evidence>
<gene>
    <name evidence="3" type="ORF">GCM10023353_30090</name>
</gene>
<dbReference type="InterPro" id="IPR043128">
    <property type="entry name" value="Rev_trsase/Diguanyl_cyclase"/>
</dbReference>
<dbReference type="SUPFAM" id="SSF55073">
    <property type="entry name" value="Nucleotide cyclase"/>
    <property type="match status" value="1"/>
</dbReference>
<dbReference type="InterPro" id="IPR035919">
    <property type="entry name" value="EAL_sf"/>
</dbReference>
<comment type="caution">
    <text evidence="3">The sequence shown here is derived from an EMBL/GenBank/DDBJ whole genome shotgun (WGS) entry which is preliminary data.</text>
</comment>
<dbReference type="PANTHER" id="PTHR44757">
    <property type="entry name" value="DIGUANYLATE CYCLASE DGCP"/>
    <property type="match status" value="1"/>
</dbReference>
<dbReference type="SUPFAM" id="SSF141868">
    <property type="entry name" value="EAL domain-like"/>
    <property type="match status" value="1"/>
</dbReference>
<dbReference type="InterPro" id="IPR029016">
    <property type="entry name" value="GAF-like_dom_sf"/>
</dbReference>
<accession>A0ABP9CWB0</accession>
<dbReference type="Pfam" id="PF01590">
    <property type="entry name" value="GAF"/>
    <property type="match status" value="1"/>
</dbReference>
<dbReference type="InterPro" id="IPR001633">
    <property type="entry name" value="EAL_dom"/>
</dbReference>
<keyword evidence="4" id="KW-1185">Reference proteome</keyword>
<evidence type="ECO:0000313" key="4">
    <source>
        <dbReference type="Proteomes" id="UP001500839"/>
    </source>
</evidence>
<dbReference type="SMART" id="SM00052">
    <property type="entry name" value="EAL"/>
    <property type="match status" value="1"/>
</dbReference>
<evidence type="ECO:0000313" key="3">
    <source>
        <dbReference type="EMBL" id="GAA4820281.1"/>
    </source>
</evidence>
<sequence>MTRSLDALVTHVATVLMGADAASARALSEGVLGDVVGHFGVDASFLRRNEHDIRATRLVAEWPPRSADEASDPLRLVYFAGADPVFAAMEDFTEPTFIRPGPETSEYQRHIRVSRRVAVTSVAAVPLRSGDVTTGSLGFVKFGDRSWDELEVNALQAIASLFAQLHGRIEAEERLRHIADHDELTGLYNRRALFRELDRRLSADHGDCIPILFLDLDRFKSINDYLGHAVGDEFLRGFADRLREQAMAGDLVARLGGDEFVILPARPMTTSGAYAEATRIRRAVREYVSVGGEQVIRTVSMGVALAAPGAATTTSLMRRADTAARTAKQAGGDSVTVLSAEMSAEADFRSDVEMHLPAAIAHDELLLHYQPEADLRTGRILAVEALVRWQHPARGLLPPGEFVGVAESMNLAGALGDWVLRRACRDFSSWRTVGAPEDVVLRVNVSPAQLVSTRIVGTVEAALTEYGLPGSALCLEITEHVVVRDLDAIRGTLRALQALGVYLAIDDFGTGASVLSHLKHLPVDVLKIDQGFVRNLGRNAADLAIVRAIISLAAGFGHEIVAEGVETSIAATMLLELGCHRAQGFLLYPPVPADAMAALLVDADGGERYGDDVELPLDRFRA</sequence>
<dbReference type="Proteomes" id="UP001500839">
    <property type="component" value="Unassembled WGS sequence"/>
</dbReference>
<dbReference type="NCBIfam" id="TIGR00254">
    <property type="entry name" value="GGDEF"/>
    <property type="match status" value="1"/>
</dbReference>
<name>A0ABP9CWB0_9ACTN</name>
<dbReference type="Gene3D" id="3.30.70.270">
    <property type="match status" value="1"/>
</dbReference>
<dbReference type="SMART" id="SM00065">
    <property type="entry name" value="GAF"/>
    <property type="match status" value="1"/>
</dbReference>
<dbReference type="Gene3D" id="3.30.450.40">
    <property type="match status" value="1"/>
</dbReference>
<dbReference type="InterPro" id="IPR000160">
    <property type="entry name" value="GGDEF_dom"/>
</dbReference>
<dbReference type="CDD" id="cd01949">
    <property type="entry name" value="GGDEF"/>
    <property type="match status" value="1"/>
</dbReference>
<dbReference type="PANTHER" id="PTHR44757:SF2">
    <property type="entry name" value="BIOFILM ARCHITECTURE MAINTENANCE PROTEIN MBAA"/>
    <property type="match status" value="1"/>
</dbReference>
<dbReference type="RefSeq" id="WP_345602629.1">
    <property type="nucleotide sequence ID" value="NZ_BAABKQ010000001.1"/>
</dbReference>
<dbReference type="EMBL" id="BAABKQ010000001">
    <property type="protein sequence ID" value="GAA4820281.1"/>
    <property type="molecule type" value="Genomic_DNA"/>
</dbReference>
<dbReference type="CDD" id="cd01948">
    <property type="entry name" value="EAL"/>
    <property type="match status" value="1"/>
</dbReference>
<dbReference type="PROSITE" id="PS50887">
    <property type="entry name" value="GGDEF"/>
    <property type="match status" value="1"/>
</dbReference>
<feature type="domain" description="EAL" evidence="1">
    <location>
        <begin position="349"/>
        <end position="604"/>
    </location>
</feature>
<evidence type="ECO:0000259" key="2">
    <source>
        <dbReference type="PROSITE" id="PS50887"/>
    </source>
</evidence>
<protein>
    <submittedName>
        <fullName evidence="3">Bifunctional diguanylate cyclase/phosphodiesterase</fullName>
    </submittedName>
</protein>
<proteinExistence type="predicted"/>
<dbReference type="InterPro" id="IPR052155">
    <property type="entry name" value="Biofilm_reg_signaling"/>
</dbReference>
<dbReference type="PROSITE" id="PS50883">
    <property type="entry name" value="EAL"/>
    <property type="match status" value="1"/>
</dbReference>
<dbReference type="SMART" id="SM00267">
    <property type="entry name" value="GGDEF"/>
    <property type="match status" value="1"/>
</dbReference>
<dbReference type="InterPro" id="IPR003018">
    <property type="entry name" value="GAF"/>
</dbReference>